<reference evidence="2 3" key="1">
    <citation type="journal article" date="2019" name="Syst. Appl. Microbiol.">
        <title>Microvirga tunisiensis sp. nov., a root nodule symbiotic bacterium isolated from Lupinus micranthus and L. luteus grown in Northern Tunisia.</title>
        <authorList>
            <person name="Msaddak A."/>
            <person name="Rejili M."/>
            <person name="Duran D."/>
            <person name="Mars M."/>
            <person name="Palacios J.M."/>
            <person name="Ruiz-Argueso T."/>
            <person name="Rey L."/>
            <person name="Imperial J."/>
        </authorList>
    </citation>
    <scope>NUCLEOTIDE SEQUENCE [LARGE SCALE GENOMIC DNA]</scope>
    <source>
        <strain evidence="2 3">Lmie10</strain>
    </source>
</reference>
<dbReference type="Pfam" id="PF00903">
    <property type="entry name" value="Glyoxalase"/>
    <property type="match status" value="1"/>
</dbReference>
<protein>
    <submittedName>
        <fullName evidence="2">VOC family protein</fullName>
    </submittedName>
</protein>
<accession>A0A5N7MXH2</accession>
<dbReference type="PROSITE" id="PS51819">
    <property type="entry name" value="VOC"/>
    <property type="match status" value="1"/>
</dbReference>
<dbReference type="InterPro" id="IPR037523">
    <property type="entry name" value="VOC_core"/>
</dbReference>
<dbReference type="PANTHER" id="PTHR33993">
    <property type="entry name" value="GLYOXALASE-RELATED"/>
    <property type="match status" value="1"/>
</dbReference>
<dbReference type="RefSeq" id="WP_152718761.1">
    <property type="nucleotide sequence ID" value="NZ_VOSJ01000929.1"/>
</dbReference>
<keyword evidence="3" id="KW-1185">Reference proteome</keyword>
<dbReference type="InterPro" id="IPR052164">
    <property type="entry name" value="Anthracycline_SecMetBiosynth"/>
</dbReference>
<evidence type="ECO:0000313" key="3">
    <source>
        <dbReference type="Proteomes" id="UP000403266"/>
    </source>
</evidence>
<evidence type="ECO:0000259" key="1">
    <source>
        <dbReference type="PROSITE" id="PS51819"/>
    </source>
</evidence>
<dbReference type="Proteomes" id="UP000403266">
    <property type="component" value="Unassembled WGS sequence"/>
</dbReference>
<dbReference type="InterPro" id="IPR004360">
    <property type="entry name" value="Glyas_Fos-R_dOase_dom"/>
</dbReference>
<dbReference type="EMBL" id="VOSK01000868">
    <property type="protein sequence ID" value="MPR31652.1"/>
    <property type="molecule type" value="Genomic_DNA"/>
</dbReference>
<sequence length="189" mass="20947">MANPAGSFIWYELMTPDPAGSKRFYDAVVAGWTIEAQPSGEMDYRMISRSDGGNSGGVLRLTEEMQGHGARPCWLGYLGVPDVDAAVARVEEDGGRTLMPGHDIRGVGRIAMVTDPDGAPFYLMTPTAPAGRPDVESDVFSVDRPQHVRWNELQASDQDRSVAFYTRHFGWRQEGDMDMGDFGSYRFLY</sequence>
<dbReference type="CDD" id="cd07247">
    <property type="entry name" value="SgaA_N_like"/>
    <property type="match status" value="1"/>
</dbReference>
<dbReference type="AlphaFoldDB" id="A0A5N7MXH2"/>
<proteinExistence type="predicted"/>
<dbReference type="OrthoDB" id="9792323at2"/>
<gene>
    <name evidence="2" type="ORF">FS320_44250</name>
</gene>
<dbReference type="InterPro" id="IPR029068">
    <property type="entry name" value="Glyas_Bleomycin-R_OHBP_Dase"/>
</dbReference>
<feature type="non-terminal residue" evidence="2">
    <location>
        <position position="189"/>
    </location>
</feature>
<dbReference type="SUPFAM" id="SSF54593">
    <property type="entry name" value="Glyoxalase/Bleomycin resistance protein/Dihydroxybiphenyl dioxygenase"/>
    <property type="match status" value="1"/>
</dbReference>
<organism evidence="2 3">
    <name type="scientific">Microvirga tunisiensis</name>
    <dbReference type="NCBI Taxonomy" id="2108360"/>
    <lineage>
        <taxon>Bacteria</taxon>
        <taxon>Pseudomonadati</taxon>
        <taxon>Pseudomonadota</taxon>
        <taxon>Alphaproteobacteria</taxon>
        <taxon>Hyphomicrobiales</taxon>
        <taxon>Methylobacteriaceae</taxon>
        <taxon>Microvirga</taxon>
    </lineage>
</organism>
<evidence type="ECO:0000313" key="2">
    <source>
        <dbReference type="EMBL" id="MPR31652.1"/>
    </source>
</evidence>
<name>A0A5N7MXH2_9HYPH</name>
<dbReference type="Gene3D" id="3.10.180.10">
    <property type="entry name" value="2,3-Dihydroxybiphenyl 1,2-Dioxygenase, domain 1"/>
    <property type="match status" value="2"/>
</dbReference>
<dbReference type="PANTHER" id="PTHR33993:SF14">
    <property type="entry name" value="GB|AAF24581.1"/>
    <property type="match status" value="1"/>
</dbReference>
<feature type="domain" description="VOC" evidence="1">
    <location>
        <begin position="7"/>
        <end position="126"/>
    </location>
</feature>
<comment type="caution">
    <text evidence="2">The sequence shown here is derived from an EMBL/GenBank/DDBJ whole genome shotgun (WGS) entry which is preliminary data.</text>
</comment>